<name>A0ACB0ZK26_MELEN</name>
<protein>
    <submittedName>
        <fullName evidence="1">Uncharacterized protein</fullName>
    </submittedName>
</protein>
<keyword evidence="2" id="KW-1185">Reference proteome</keyword>
<dbReference type="Proteomes" id="UP001497535">
    <property type="component" value="Unassembled WGS sequence"/>
</dbReference>
<sequence length="240" mass="27572">MEIKFMRVYNRVKTIIFFPNFNINFTVGEPVVCQCPLKDDHVNNLKSEINVHVDDGLFWFHIENFEESCYFSSSRCDFVCLRRFDEIVEEKGLIKPITWRLDNRIYEDFAFNELLAFYLLPQKASYQRNGNNIKRNSSLDGPNCKIEIKFSAQEYRLLVNKKEETTTKEPTTEEPTTEEKTTKGTKTEEIGTTTKEGTAKETWSASSSKPLQTSIGPKPSPTSKSNIFVTVALIAVNVIL</sequence>
<evidence type="ECO:0000313" key="2">
    <source>
        <dbReference type="Proteomes" id="UP001497535"/>
    </source>
</evidence>
<reference evidence="1" key="1">
    <citation type="submission" date="2023-11" db="EMBL/GenBank/DDBJ databases">
        <authorList>
            <person name="Poullet M."/>
        </authorList>
    </citation>
    <scope>NUCLEOTIDE SEQUENCE</scope>
    <source>
        <strain evidence="1">E1834</strain>
    </source>
</reference>
<gene>
    <name evidence="1" type="ORF">MENTE1834_LOCUS25738</name>
</gene>
<dbReference type="EMBL" id="CAVMJV010000036">
    <property type="protein sequence ID" value="CAK5078668.1"/>
    <property type="molecule type" value="Genomic_DNA"/>
</dbReference>
<evidence type="ECO:0000313" key="1">
    <source>
        <dbReference type="EMBL" id="CAK5078668.1"/>
    </source>
</evidence>
<organism evidence="1 2">
    <name type="scientific">Meloidogyne enterolobii</name>
    <name type="common">Root-knot nematode worm</name>
    <name type="synonym">Meloidogyne mayaguensis</name>
    <dbReference type="NCBI Taxonomy" id="390850"/>
    <lineage>
        <taxon>Eukaryota</taxon>
        <taxon>Metazoa</taxon>
        <taxon>Ecdysozoa</taxon>
        <taxon>Nematoda</taxon>
        <taxon>Chromadorea</taxon>
        <taxon>Rhabditida</taxon>
        <taxon>Tylenchina</taxon>
        <taxon>Tylenchomorpha</taxon>
        <taxon>Tylenchoidea</taxon>
        <taxon>Meloidogynidae</taxon>
        <taxon>Meloidogyninae</taxon>
        <taxon>Meloidogyne</taxon>
    </lineage>
</organism>
<accession>A0ACB0ZK26</accession>
<proteinExistence type="predicted"/>
<comment type="caution">
    <text evidence="1">The sequence shown here is derived from an EMBL/GenBank/DDBJ whole genome shotgun (WGS) entry which is preliminary data.</text>
</comment>